<dbReference type="InterPro" id="IPR035965">
    <property type="entry name" value="PAS-like_dom_sf"/>
</dbReference>
<dbReference type="Gene3D" id="3.30.70.270">
    <property type="match status" value="1"/>
</dbReference>
<dbReference type="InterPro" id="IPR000700">
    <property type="entry name" value="PAS-assoc_C"/>
</dbReference>
<evidence type="ECO:0000259" key="2">
    <source>
        <dbReference type="PROSITE" id="PS50112"/>
    </source>
</evidence>
<dbReference type="CDD" id="cd01949">
    <property type="entry name" value="GGDEF"/>
    <property type="match status" value="1"/>
</dbReference>
<dbReference type="SMART" id="SM00086">
    <property type="entry name" value="PAC"/>
    <property type="match status" value="4"/>
</dbReference>
<protein>
    <submittedName>
        <fullName evidence="6">EAL domain-containing protein</fullName>
    </submittedName>
</protein>
<dbReference type="SMART" id="SM00052">
    <property type="entry name" value="EAL"/>
    <property type="match status" value="1"/>
</dbReference>
<dbReference type="SMART" id="SM00267">
    <property type="entry name" value="GGDEF"/>
    <property type="match status" value="1"/>
</dbReference>
<sequence length="1154" mass="129738">MSPCQHPESVLLAAADFVSAKVSDSFVADLVAHAARTLGLDHVHIACLDASGERIEVRAAWHDGEPVDAWTYDIADSAGGAVLRQGRHQIESGARTAHPRDRDLQRLAAEGYIGAAIPGTHGRAAGLIAGISHAPLIRSDPALSALRILAAHAGNVFAVSAAHERLRQKQETLRHTLDRAERQIRESELHFRLLADSGQALVWTNGTDKGCDYVNKVWLDFTGRTLEQEYGDGWAESIHPDDRQRCMDIYLTAFDRRERFSMQYRLRRHDGEYRWIQDDGCPRYDEHGAFIGYIGHCLDITAARQSQEALVRKERYQQALLDNFPFAVWLKDTERRFLAVNQAFADAVGATSTDALIGRTEDETVIWPTGTSDQPISDREVMDRRHKLHAEHEILGSNGPAWMEIYKAPVADANGDLLGTVGFARDISDRKQAEQAVVKQRERMRLILDNAPVGIWLQRPSGRMEFVNRTFCEAIGIPEETFLARAHYSELIPKEFIKQCQESDARAMAEPGTVVTHERQRFADGEIHDLRVFKIAKRDEQGEPEALVGICLDITDELRNEQALRKSEAKFHTMLDWSHDWEYWILPDGHFCYMTPSAERLTGYPVEAFEKDPGLLDAIIHPEDRAAWDRHIQQALATTADTQICELEFRVQRKGGGYFWATHRCRPVRDAAGNDHGRRVTVRDISARKEAEEQIRNLAYFDFLTGLPNRRLLLDRLGHALIASRRSRHYGALLMIDLDHFKTLNDTQGHDEGDRLLVEVAHRIRQTLRAEDTASRLGGDEYVLLLEGLGKEEESAANRAEEIAEKIRHRLNAPYTISGDDQTYYCSCSIGLTLFSGEEGHTVEVLLKQADVALYQAKDAGRNTTRFFSPAMQMAIESRMALEAALRQALPRDELRLHYQPQFDQNGRCIGAEALLRWQRPDLGLISPIQFIPLAEETGLILPIGRWVVDTAGAQLKAWEAQPATRSLQLAINVSARQFHQPDFVAQVRDSLERSGANPARLKLELTESVVLENADLVIERMQELRALGVGFSMDDFGTGYSSLSYLKRLPLDQLKIDKSFVRDITTDPNDAAIVRAILAMSHSLGLQVLAEGVETEEQQIFLRENGCDAFQGYLFGRPIPIGKWPLDPNQSAFVQTIASEDRLRSASGVVSRP</sequence>
<organism evidence="6 7">
    <name type="scientific">Thiorhodococcus fuscus</name>
    <dbReference type="NCBI Taxonomy" id="527200"/>
    <lineage>
        <taxon>Bacteria</taxon>
        <taxon>Pseudomonadati</taxon>
        <taxon>Pseudomonadota</taxon>
        <taxon>Gammaproteobacteria</taxon>
        <taxon>Chromatiales</taxon>
        <taxon>Chromatiaceae</taxon>
        <taxon>Thiorhodococcus</taxon>
    </lineage>
</organism>
<keyword evidence="1" id="KW-0175">Coiled coil</keyword>
<dbReference type="PROSITE" id="PS50883">
    <property type="entry name" value="EAL"/>
    <property type="match status" value="1"/>
</dbReference>
<feature type="domain" description="PAS" evidence="2">
    <location>
        <begin position="440"/>
        <end position="495"/>
    </location>
</feature>
<dbReference type="Gene3D" id="3.20.20.450">
    <property type="entry name" value="EAL domain"/>
    <property type="match status" value="1"/>
</dbReference>
<dbReference type="Pfam" id="PF00563">
    <property type="entry name" value="EAL"/>
    <property type="match status" value="1"/>
</dbReference>
<dbReference type="SUPFAM" id="SSF141868">
    <property type="entry name" value="EAL domain-like"/>
    <property type="match status" value="1"/>
</dbReference>
<dbReference type="PROSITE" id="PS50113">
    <property type="entry name" value="PAC"/>
    <property type="match status" value="4"/>
</dbReference>
<dbReference type="InterPro" id="IPR043128">
    <property type="entry name" value="Rev_trsase/Diguanyl_cyclase"/>
</dbReference>
<evidence type="ECO:0000259" key="5">
    <source>
        <dbReference type="PROSITE" id="PS50887"/>
    </source>
</evidence>
<comment type="caution">
    <text evidence="6">The sequence shown here is derived from an EMBL/GenBank/DDBJ whole genome shotgun (WGS) entry which is preliminary data.</text>
</comment>
<dbReference type="PROSITE" id="PS50112">
    <property type="entry name" value="PAS"/>
    <property type="match status" value="2"/>
</dbReference>
<dbReference type="InterPro" id="IPR001610">
    <property type="entry name" value="PAC"/>
</dbReference>
<dbReference type="SUPFAM" id="SSF55781">
    <property type="entry name" value="GAF domain-like"/>
    <property type="match status" value="1"/>
</dbReference>
<dbReference type="InterPro" id="IPR029787">
    <property type="entry name" value="Nucleotide_cyclase"/>
</dbReference>
<feature type="domain" description="PAS" evidence="2">
    <location>
        <begin position="567"/>
        <end position="639"/>
    </location>
</feature>
<dbReference type="InterPro" id="IPR052155">
    <property type="entry name" value="Biofilm_reg_signaling"/>
</dbReference>
<proteinExistence type="predicted"/>
<dbReference type="CDD" id="cd01948">
    <property type="entry name" value="EAL"/>
    <property type="match status" value="1"/>
</dbReference>
<gene>
    <name evidence="6" type="ORF">ACFSJC_17920</name>
</gene>
<dbReference type="InterPro" id="IPR013655">
    <property type="entry name" value="PAS_fold_3"/>
</dbReference>
<dbReference type="NCBIfam" id="TIGR00229">
    <property type="entry name" value="sensory_box"/>
    <property type="match status" value="4"/>
</dbReference>
<name>A0ABW4YDS8_9GAMM</name>
<keyword evidence="7" id="KW-1185">Reference proteome</keyword>
<dbReference type="Pfam" id="PF08448">
    <property type="entry name" value="PAS_4"/>
    <property type="match status" value="2"/>
</dbReference>
<evidence type="ECO:0000256" key="1">
    <source>
        <dbReference type="SAM" id="Coils"/>
    </source>
</evidence>
<dbReference type="InterPro" id="IPR035919">
    <property type="entry name" value="EAL_sf"/>
</dbReference>
<dbReference type="CDD" id="cd00130">
    <property type="entry name" value="PAS"/>
    <property type="match status" value="3"/>
</dbReference>
<dbReference type="Gene3D" id="3.30.450.40">
    <property type="match status" value="1"/>
</dbReference>
<dbReference type="PANTHER" id="PTHR44757">
    <property type="entry name" value="DIGUANYLATE CYCLASE DGCP"/>
    <property type="match status" value="1"/>
</dbReference>
<evidence type="ECO:0000313" key="6">
    <source>
        <dbReference type="EMBL" id="MFD2113729.1"/>
    </source>
</evidence>
<dbReference type="InterPro" id="IPR000160">
    <property type="entry name" value="GGDEF_dom"/>
</dbReference>
<evidence type="ECO:0000259" key="3">
    <source>
        <dbReference type="PROSITE" id="PS50113"/>
    </source>
</evidence>
<feature type="domain" description="PAC" evidence="3">
    <location>
        <begin position="384"/>
        <end position="439"/>
    </location>
</feature>
<feature type="domain" description="EAL" evidence="4">
    <location>
        <begin position="879"/>
        <end position="1133"/>
    </location>
</feature>
<dbReference type="PANTHER" id="PTHR44757:SF2">
    <property type="entry name" value="BIOFILM ARCHITECTURE MAINTENANCE PROTEIN MBAA"/>
    <property type="match status" value="1"/>
</dbReference>
<dbReference type="InterPro" id="IPR013656">
    <property type="entry name" value="PAS_4"/>
</dbReference>
<feature type="domain" description="PAC" evidence="3">
    <location>
        <begin position="260"/>
        <end position="312"/>
    </location>
</feature>
<dbReference type="Gene3D" id="3.30.450.20">
    <property type="entry name" value="PAS domain"/>
    <property type="match status" value="4"/>
</dbReference>
<feature type="coiled-coil region" evidence="1">
    <location>
        <begin position="163"/>
        <end position="190"/>
    </location>
</feature>
<reference evidence="7" key="1">
    <citation type="journal article" date="2019" name="Int. J. Syst. Evol. Microbiol.">
        <title>The Global Catalogue of Microorganisms (GCM) 10K type strain sequencing project: providing services to taxonomists for standard genome sequencing and annotation.</title>
        <authorList>
            <consortium name="The Broad Institute Genomics Platform"/>
            <consortium name="The Broad Institute Genome Sequencing Center for Infectious Disease"/>
            <person name="Wu L."/>
            <person name="Ma J."/>
        </authorList>
    </citation>
    <scope>NUCLEOTIDE SEQUENCE [LARGE SCALE GENOMIC DNA]</scope>
    <source>
        <strain evidence="7">KACC 12597</strain>
    </source>
</reference>
<dbReference type="PROSITE" id="PS50887">
    <property type="entry name" value="GGDEF"/>
    <property type="match status" value="1"/>
</dbReference>
<feature type="domain" description="PAC" evidence="3">
    <location>
        <begin position="645"/>
        <end position="697"/>
    </location>
</feature>
<dbReference type="InterPro" id="IPR001633">
    <property type="entry name" value="EAL_dom"/>
</dbReference>
<dbReference type="Pfam" id="PF00990">
    <property type="entry name" value="GGDEF"/>
    <property type="match status" value="1"/>
</dbReference>
<feature type="domain" description="PAC" evidence="3">
    <location>
        <begin position="513"/>
        <end position="566"/>
    </location>
</feature>
<dbReference type="Proteomes" id="UP001597337">
    <property type="component" value="Unassembled WGS sequence"/>
</dbReference>
<accession>A0ABW4YDS8</accession>
<dbReference type="InterPro" id="IPR000014">
    <property type="entry name" value="PAS"/>
</dbReference>
<dbReference type="EMBL" id="JBHUHX010000052">
    <property type="protein sequence ID" value="MFD2113729.1"/>
    <property type="molecule type" value="Genomic_DNA"/>
</dbReference>
<evidence type="ECO:0000259" key="4">
    <source>
        <dbReference type="PROSITE" id="PS50883"/>
    </source>
</evidence>
<dbReference type="SMART" id="SM00091">
    <property type="entry name" value="PAS"/>
    <property type="match status" value="4"/>
</dbReference>
<dbReference type="SUPFAM" id="SSF55785">
    <property type="entry name" value="PYP-like sensor domain (PAS domain)"/>
    <property type="match status" value="4"/>
</dbReference>
<dbReference type="Pfam" id="PF08447">
    <property type="entry name" value="PAS_3"/>
    <property type="match status" value="2"/>
</dbReference>
<dbReference type="SUPFAM" id="SSF55073">
    <property type="entry name" value="Nucleotide cyclase"/>
    <property type="match status" value="1"/>
</dbReference>
<evidence type="ECO:0000313" key="7">
    <source>
        <dbReference type="Proteomes" id="UP001597337"/>
    </source>
</evidence>
<dbReference type="NCBIfam" id="TIGR00254">
    <property type="entry name" value="GGDEF"/>
    <property type="match status" value="1"/>
</dbReference>
<feature type="domain" description="GGDEF" evidence="5">
    <location>
        <begin position="729"/>
        <end position="870"/>
    </location>
</feature>
<dbReference type="RefSeq" id="WP_386028556.1">
    <property type="nucleotide sequence ID" value="NZ_JBHUHX010000052.1"/>
</dbReference>
<dbReference type="InterPro" id="IPR029016">
    <property type="entry name" value="GAF-like_dom_sf"/>
</dbReference>